<name>A0ACC1HPI3_9FUNG</name>
<evidence type="ECO:0000313" key="1">
    <source>
        <dbReference type="EMBL" id="KAJ1678419.1"/>
    </source>
</evidence>
<accession>A0ACC1HPI3</accession>
<proteinExistence type="predicted"/>
<evidence type="ECO:0000313" key="2">
    <source>
        <dbReference type="Proteomes" id="UP001145114"/>
    </source>
</evidence>
<comment type="caution">
    <text evidence="1">The sequence shown here is derived from an EMBL/GenBank/DDBJ whole genome shotgun (WGS) entry which is preliminary data.</text>
</comment>
<protein>
    <submittedName>
        <fullName evidence="1">Uncharacterized protein</fullName>
    </submittedName>
</protein>
<reference evidence="1" key="1">
    <citation type="submission" date="2022-06" db="EMBL/GenBank/DDBJ databases">
        <title>Phylogenomic reconstructions and comparative analyses of Kickxellomycotina fungi.</title>
        <authorList>
            <person name="Reynolds N.K."/>
            <person name="Stajich J.E."/>
            <person name="Barry K."/>
            <person name="Grigoriev I.V."/>
            <person name="Crous P."/>
            <person name="Smith M.E."/>
        </authorList>
    </citation>
    <scope>NUCLEOTIDE SEQUENCE</scope>
    <source>
        <strain evidence="1">RSA 2271</strain>
    </source>
</reference>
<dbReference type="Proteomes" id="UP001145114">
    <property type="component" value="Unassembled WGS sequence"/>
</dbReference>
<dbReference type="EMBL" id="JAMZIH010001183">
    <property type="protein sequence ID" value="KAJ1678419.1"/>
    <property type="molecule type" value="Genomic_DNA"/>
</dbReference>
<keyword evidence="2" id="KW-1185">Reference proteome</keyword>
<sequence>MIIYLFSLPIWNFVLPTYAFWHFDDFSWGETRKVQGEGKGGGHGDGDGEFDSTKIVMKRWCDFEAEKRRKTRAILHETPELMSAAIGLAGSQRHSMRKQSYSGMASPLTGPPSESSRHGLDSSTTDQGSLTSGGNNTDSAVLHQPTAVIQSDVAQLQAIAGDERRMSRAADNLEKLGYMTPHIIPALATGTPPRTSSTNLAGMNGNSQRMSVYSAHQYPFLQSSPGFQQQSMPPPPPPIPSMSLGGSSTGSQHQGSTINSMRRSISGQSVPSALEERRRTKY</sequence>
<gene>
    <name evidence="1" type="ORF">EV182_004085</name>
</gene>
<organism evidence="1 2">
    <name type="scientific">Spiromyces aspiralis</name>
    <dbReference type="NCBI Taxonomy" id="68401"/>
    <lineage>
        <taxon>Eukaryota</taxon>
        <taxon>Fungi</taxon>
        <taxon>Fungi incertae sedis</taxon>
        <taxon>Zoopagomycota</taxon>
        <taxon>Kickxellomycotina</taxon>
        <taxon>Kickxellomycetes</taxon>
        <taxon>Kickxellales</taxon>
        <taxon>Kickxellaceae</taxon>
        <taxon>Spiromyces</taxon>
    </lineage>
</organism>